<evidence type="ECO:0000313" key="11">
    <source>
        <dbReference type="EMBL" id="SFE65432.1"/>
    </source>
</evidence>
<dbReference type="RefSeq" id="WP_010528947.1">
    <property type="nucleotide sequence ID" value="NZ_AFSL01000112.1"/>
</dbReference>
<dbReference type="GO" id="GO:0051607">
    <property type="term" value="P:defense response to virus"/>
    <property type="evidence" value="ECO:0007669"/>
    <property type="project" value="UniProtKB-KW"/>
</dbReference>
<comment type="cofactor">
    <cofactor evidence="9">
        <name>Mg(2+)</name>
        <dbReference type="ChEBI" id="CHEBI:18420"/>
    </cofactor>
    <cofactor evidence="9">
        <name>Mn(2+)</name>
        <dbReference type="ChEBI" id="CHEBI:29035"/>
    </cofactor>
    <text evidence="9">Mg(2+) or Mn(2+) required for ssDNA cleavage activity.</text>
</comment>
<evidence type="ECO:0000256" key="8">
    <source>
        <dbReference type="ARBA" id="ARBA00023211"/>
    </source>
</evidence>
<keyword evidence="2 9" id="KW-0479">Metal-binding</keyword>
<comment type="cofactor">
    <cofactor evidence="9">
        <name>iron-sulfur cluster</name>
        <dbReference type="ChEBI" id="CHEBI:30408"/>
    </cofactor>
</comment>
<keyword evidence="5 9" id="KW-0408">Iron</keyword>
<dbReference type="Gene3D" id="3.90.320.10">
    <property type="match status" value="1"/>
</dbReference>
<evidence type="ECO:0000256" key="5">
    <source>
        <dbReference type="ARBA" id="ARBA00023004"/>
    </source>
</evidence>
<dbReference type="InterPro" id="IPR013343">
    <property type="entry name" value="CRISPR-assoc_prot_Cas4"/>
</dbReference>
<accession>A0A1I2CB62</accession>
<feature type="domain" description="DUF83" evidence="10">
    <location>
        <begin position="4"/>
        <end position="164"/>
    </location>
</feature>
<evidence type="ECO:0000313" key="12">
    <source>
        <dbReference type="Proteomes" id="UP000181976"/>
    </source>
</evidence>
<evidence type="ECO:0000256" key="1">
    <source>
        <dbReference type="ARBA" id="ARBA00022722"/>
    </source>
</evidence>
<dbReference type="NCBIfam" id="TIGR00372">
    <property type="entry name" value="cas4"/>
    <property type="match status" value="1"/>
</dbReference>
<sequence length="168" mass="20191">MSITGTHFNYYLVCHRKLWLFANDIHMEHSSDLVYEGKMIHENTYPQRSDRFKEIELDGIKIDFYDQHQHVIHEIKKSRKEHESHVWQLKYYLFIFERAGTHDVSGILEYPKERKTEEVMLTDSDRAYIRVLLKKIDALIHQDECPPVLNKPKCKSCSYYDFCYASEI</sequence>
<protein>
    <recommendedName>
        <fullName evidence="9">CRISPR-associated exonuclease Cas4</fullName>
        <ecNumber evidence="9">3.1.12.1</ecNumber>
    </recommendedName>
</protein>
<keyword evidence="7 9" id="KW-0051">Antiviral defense</keyword>
<dbReference type="GO" id="GO:0046872">
    <property type="term" value="F:metal ion binding"/>
    <property type="evidence" value="ECO:0007669"/>
    <property type="project" value="UniProtKB-KW"/>
</dbReference>
<evidence type="ECO:0000259" key="10">
    <source>
        <dbReference type="Pfam" id="PF01930"/>
    </source>
</evidence>
<dbReference type="InterPro" id="IPR022765">
    <property type="entry name" value="Dna2/Cas4_DUF83"/>
</dbReference>
<dbReference type="InterPro" id="IPR011604">
    <property type="entry name" value="PDDEXK-like_dom_sf"/>
</dbReference>
<dbReference type="GO" id="GO:0004527">
    <property type="term" value="F:exonuclease activity"/>
    <property type="evidence" value="ECO:0007669"/>
    <property type="project" value="UniProtKB-KW"/>
</dbReference>
<dbReference type="EC" id="3.1.12.1" evidence="9"/>
<dbReference type="GO" id="GO:0051536">
    <property type="term" value="F:iron-sulfur cluster binding"/>
    <property type="evidence" value="ECO:0007669"/>
    <property type="project" value="UniProtKB-KW"/>
</dbReference>
<keyword evidence="3 9" id="KW-0378">Hydrolase</keyword>
<dbReference type="EMBL" id="FONA01000015">
    <property type="protein sequence ID" value="SFE65432.1"/>
    <property type="molecule type" value="Genomic_DNA"/>
</dbReference>
<evidence type="ECO:0000256" key="3">
    <source>
        <dbReference type="ARBA" id="ARBA00022801"/>
    </source>
</evidence>
<keyword evidence="6 9" id="KW-0411">Iron-sulfur</keyword>
<dbReference type="STRING" id="385682.SAMN05444380_11583"/>
<evidence type="ECO:0000256" key="6">
    <source>
        <dbReference type="ARBA" id="ARBA00023014"/>
    </source>
</evidence>
<comment type="function">
    <text evidence="9">CRISPR (clustered regularly interspaced short palindromic repeat) is an adaptive immune system that provides protection against mobile genetic elements (viruses, transposable elements and conjugative plasmids). CRISPR clusters contain sequences complementary to antecedent mobile elements and target invading nucleic acids. CRISPR clusters are transcribed and processed into CRISPR RNA (crRNA).</text>
</comment>
<reference evidence="11 12" key="1">
    <citation type="submission" date="2016-10" db="EMBL/GenBank/DDBJ databases">
        <authorList>
            <person name="de Groot N.N."/>
        </authorList>
    </citation>
    <scope>NUCLEOTIDE SEQUENCE [LARGE SCALE GENOMIC DNA]</scope>
    <source>
        <strain evidence="11 12">DSM 19012</strain>
    </source>
</reference>
<organism evidence="11 12">
    <name type="scientific">Thermophagus xiamenensis</name>
    <dbReference type="NCBI Taxonomy" id="385682"/>
    <lineage>
        <taxon>Bacteria</taxon>
        <taxon>Pseudomonadati</taxon>
        <taxon>Bacteroidota</taxon>
        <taxon>Bacteroidia</taxon>
        <taxon>Marinilabiliales</taxon>
        <taxon>Marinilabiliaceae</taxon>
        <taxon>Thermophagus</taxon>
    </lineage>
</organism>
<dbReference type="Pfam" id="PF01930">
    <property type="entry name" value="Cas_Cas4"/>
    <property type="match status" value="1"/>
</dbReference>
<evidence type="ECO:0000256" key="7">
    <source>
        <dbReference type="ARBA" id="ARBA00023118"/>
    </source>
</evidence>
<dbReference type="PANTHER" id="PTHR37168">
    <property type="entry name" value="CRISPR-ASSOCIATED EXONUCLEASE CAS4"/>
    <property type="match status" value="1"/>
</dbReference>
<name>A0A1I2CB62_9BACT</name>
<evidence type="ECO:0000256" key="4">
    <source>
        <dbReference type="ARBA" id="ARBA00022839"/>
    </source>
</evidence>
<keyword evidence="1 9" id="KW-0540">Nuclease</keyword>
<evidence type="ECO:0000256" key="2">
    <source>
        <dbReference type="ARBA" id="ARBA00022723"/>
    </source>
</evidence>
<dbReference type="PANTHER" id="PTHR37168:SF1">
    <property type="entry name" value="CRISPR-ASSOCIATED EXONUCLEASE CAS4"/>
    <property type="match status" value="1"/>
</dbReference>
<dbReference type="AlphaFoldDB" id="A0A1I2CB62"/>
<comment type="similarity">
    <text evidence="9">Belongs to the CRISPR-associated exonuclease Cas4 family.</text>
</comment>
<keyword evidence="8 9" id="KW-0464">Manganese</keyword>
<gene>
    <name evidence="11" type="ORF">SAMN05444380_11583</name>
</gene>
<dbReference type="Proteomes" id="UP000181976">
    <property type="component" value="Unassembled WGS sequence"/>
</dbReference>
<keyword evidence="12" id="KW-1185">Reference proteome</keyword>
<keyword evidence="4 9" id="KW-0269">Exonuclease</keyword>
<dbReference type="OrthoDB" id="9794720at2"/>
<evidence type="ECO:0000256" key="9">
    <source>
        <dbReference type="RuleBase" id="RU365022"/>
    </source>
</evidence>
<proteinExistence type="inferred from homology"/>
<dbReference type="eggNOG" id="COG1468">
    <property type="taxonomic scope" value="Bacteria"/>
</dbReference>
<dbReference type="InParanoid" id="A0A1I2CB62"/>